<evidence type="ECO:0000259" key="9">
    <source>
        <dbReference type="PROSITE" id="PS50110"/>
    </source>
</evidence>
<dbReference type="SUPFAM" id="SSF55785">
    <property type="entry name" value="PYP-like sensor domain (PAS domain)"/>
    <property type="match status" value="3"/>
</dbReference>
<dbReference type="CDD" id="cd00082">
    <property type="entry name" value="HisKA"/>
    <property type="match status" value="1"/>
</dbReference>
<keyword evidence="12" id="KW-1185">Reference proteome</keyword>
<comment type="catalytic activity">
    <reaction evidence="1">
        <text>ATP + protein L-histidine = ADP + protein N-phospho-L-histidine.</text>
        <dbReference type="EC" id="2.7.13.3"/>
    </reaction>
</comment>
<dbReference type="PANTHER" id="PTHR45339">
    <property type="entry name" value="HYBRID SIGNAL TRANSDUCTION HISTIDINE KINASE J"/>
    <property type="match status" value="1"/>
</dbReference>
<feature type="domain" description="PAC" evidence="10">
    <location>
        <begin position="562"/>
        <end position="614"/>
    </location>
</feature>
<dbReference type="InterPro" id="IPR036097">
    <property type="entry name" value="HisK_dim/P_sf"/>
</dbReference>
<gene>
    <name evidence="11" type="ORF">HHL15_08045</name>
</gene>
<keyword evidence="3 7" id="KW-0597">Phosphoprotein</keyword>
<dbReference type="CDD" id="cd16922">
    <property type="entry name" value="HATPase_EvgS-ArcB-TorS-like"/>
    <property type="match status" value="1"/>
</dbReference>
<dbReference type="InterPro" id="IPR036890">
    <property type="entry name" value="HATPase_C_sf"/>
</dbReference>
<comment type="function">
    <text evidence="5">Member of the two-component regulatory system BvgS/BvgA. Phosphorylates BvgA via a four-step phosphorelay in response to environmental signals.</text>
</comment>
<name>A0A848G390_9RHOO</name>
<dbReference type="PROSITE" id="PS50109">
    <property type="entry name" value="HIS_KIN"/>
    <property type="match status" value="1"/>
</dbReference>
<dbReference type="PANTHER" id="PTHR45339:SF1">
    <property type="entry name" value="HYBRID SIGNAL TRANSDUCTION HISTIDINE KINASE J"/>
    <property type="match status" value="1"/>
</dbReference>
<evidence type="ECO:0000256" key="6">
    <source>
        <dbReference type="ARBA" id="ARBA00070152"/>
    </source>
</evidence>
<dbReference type="AlphaFoldDB" id="A0A848G390"/>
<dbReference type="InterPro" id="IPR013656">
    <property type="entry name" value="PAS_4"/>
</dbReference>
<dbReference type="InterPro" id="IPR013655">
    <property type="entry name" value="PAS_fold_3"/>
</dbReference>
<dbReference type="InterPro" id="IPR004358">
    <property type="entry name" value="Sig_transdc_His_kin-like_C"/>
</dbReference>
<dbReference type="Pfam" id="PF00512">
    <property type="entry name" value="HisKA"/>
    <property type="match status" value="1"/>
</dbReference>
<reference evidence="11 12" key="1">
    <citation type="submission" date="2020-04" db="EMBL/GenBank/DDBJ databases">
        <title>Zoogloea sp. G-4-1-14 isolated from soil.</title>
        <authorList>
            <person name="Dahal R.H."/>
        </authorList>
    </citation>
    <scope>NUCLEOTIDE SEQUENCE [LARGE SCALE GENOMIC DNA]</scope>
    <source>
        <strain evidence="11 12">G-4-1-14</strain>
    </source>
</reference>
<dbReference type="NCBIfam" id="TIGR00229">
    <property type="entry name" value="sensory_box"/>
    <property type="match status" value="3"/>
</dbReference>
<dbReference type="InterPro" id="IPR000014">
    <property type="entry name" value="PAS"/>
</dbReference>
<feature type="domain" description="Histidine kinase" evidence="8">
    <location>
        <begin position="772"/>
        <end position="989"/>
    </location>
</feature>
<dbReference type="Gene3D" id="3.30.450.20">
    <property type="entry name" value="PAS domain"/>
    <property type="match status" value="5"/>
</dbReference>
<dbReference type="CDD" id="cd12915">
    <property type="entry name" value="PDC2_DGC_like"/>
    <property type="match status" value="1"/>
</dbReference>
<evidence type="ECO:0000259" key="10">
    <source>
        <dbReference type="PROSITE" id="PS50113"/>
    </source>
</evidence>
<evidence type="ECO:0000256" key="1">
    <source>
        <dbReference type="ARBA" id="ARBA00000085"/>
    </source>
</evidence>
<dbReference type="CDD" id="cd00130">
    <property type="entry name" value="PAS"/>
    <property type="match status" value="2"/>
</dbReference>
<feature type="domain" description="PAC" evidence="10">
    <location>
        <begin position="683"/>
        <end position="736"/>
    </location>
</feature>
<evidence type="ECO:0000256" key="2">
    <source>
        <dbReference type="ARBA" id="ARBA00012438"/>
    </source>
</evidence>
<dbReference type="FunFam" id="3.30.565.10:FF:000010">
    <property type="entry name" value="Sensor histidine kinase RcsC"/>
    <property type="match status" value="1"/>
</dbReference>
<evidence type="ECO:0000256" key="7">
    <source>
        <dbReference type="PROSITE-ProRule" id="PRU00169"/>
    </source>
</evidence>
<dbReference type="Proteomes" id="UP000580043">
    <property type="component" value="Unassembled WGS sequence"/>
</dbReference>
<dbReference type="SMART" id="SM00387">
    <property type="entry name" value="HATPase_c"/>
    <property type="match status" value="1"/>
</dbReference>
<dbReference type="InterPro" id="IPR001610">
    <property type="entry name" value="PAC"/>
</dbReference>
<organism evidence="11 12">
    <name type="scientific">Zoogloea dura</name>
    <dbReference type="NCBI Taxonomy" id="2728840"/>
    <lineage>
        <taxon>Bacteria</taxon>
        <taxon>Pseudomonadati</taxon>
        <taxon>Pseudomonadota</taxon>
        <taxon>Betaproteobacteria</taxon>
        <taxon>Rhodocyclales</taxon>
        <taxon>Zoogloeaceae</taxon>
        <taxon>Zoogloea</taxon>
    </lineage>
</organism>
<dbReference type="InterPro" id="IPR035965">
    <property type="entry name" value="PAS-like_dom_sf"/>
</dbReference>
<dbReference type="CDD" id="cd18773">
    <property type="entry name" value="PDC1_HK_sensor"/>
    <property type="match status" value="1"/>
</dbReference>
<dbReference type="InterPro" id="IPR011006">
    <property type="entry name" value="CheY-like_superfamily"/>
</dbReference>
<dbReference type="SUPFAM" id="SSF55874">
    <property type="entry name" value="ATPase domain of HSP90 chaperone/DNA topoisomerase II/histidine kinase"/>
    <property type="match status" value="1"/>
</dbReference>
<dbReference type="Gene3D" id="2.10.70.100">
    <property type="match status" value="1"/>
</dbReference>
<dbReference type="CDD" id="cd17546">
    <property type="entry name" value="REC_hyHK_CKI1_RcsC-like"/>
    <property type="match status" value="1"/>
</dbReference>
<evidence type="ECO:0000256" key="5">
    <source>
        <dbReference type="ARBA" id="ARBA00058004"/>
    </source>
</evidence>
<keyword evidence="4" id="KW-0902">Two-component regulatory system</keyword>
<feature type="modified residue" description="4-aspartylphosphate" evidence="7">
    <location>
        <position position="1068"/>
    </location>
</feature>
<comment type="caution">
    <text evidence="11">The sequence shown here is derived from an EMBL/GenBank/DDBJ whole genome shotgun (WGS) entry which is preliminary data.</text>
</comment>
<dbReference type="InterPro" id="IPR001789">
    <property type="entry name" value="Sig_transdc_resp-reg_receiver"/>
</dbReference>
<proteinExistence type="predicted"/>
<dbReference type="SMART" id="SM00448">
    <property type="entry name" value="REC"/>
    <property type="match status" value="1"/>
</dbReference>
<evidence type="ECO:0000313" key="11">
    <source>
        <dbReference type="EMBL" id="NML25692.1"/>
    </source>
</evidence>
<dbReference type="InterPro" id="IPR000700">
    <property type="entry name" value="PAS-assoc_C"/>
</dbReference>
<evidence type="ECO:0000256" key="3">
    <source>
        <dbReference type="ARBA" id="ARBA00022553"/>
    </source>
</evidence>
<dbReference type="Pfam" id="PF08447">
    <property type="entry name" value="PAS_3"/>
    <property type="match status" value="2"/>
</dbReference>
<dbReference type="EMBL" id="JABBGA010000005">
    <property type="protein sequence ID" value="NML25692.1"/>
    <property type="molecule type" value="Genomic_DNA"/>
</dbReference>
<dbReference type="InterPro" id="IPR003661">
    <property type="entry name" value="HisK_dim/P_dom"/>
</dbReference>
<dbReference type="SUPFAM" id="SSF47384">
    <property type="entry name" value="Homodimeric domain of signal transducing histidine kinase"/>
    <property type="match status" value="1"/>
</dbReference>
<evidence type="ECO:0000313" key="12">
    <source>
        <dbReference type="Proteomes" id="UP000580043"/>
    </source>
</evidence>
<accession>A0A848G390</accession>
<dbReference type="Pfam" id="PF08448">
    <property type="entry name" value="PAS_4"/>
    <property type="match status" value="1"/>
</dbReference>
<dbReference type="PRINTS" id="PR00344">
    <property type="entry name" value="BCTRLSENSOR"/>
</dbReference>
<evidence type="ECO:0000259" key="8">
    <source>
        <dbReference type="PROSITE" id="PS50109"/>
    </source>
</evidence>
<dbReference type="GO" id="GO:0000155">
    <property type="term" value="F:phosphorelay sensor kinase activity"/>
    <property type="evidence" value="ECO:0007669"/>
    <property type="project" value="InterPro"/>
</dbReference>
<dbReference type="PROSITE" id="PS50113">
    <property type="entry name" value="PAC"/>
    <property type="match status" value="3"/>
</dbReference>
<dbReference type="InterPro" id="IPR005467">
    <property type="entry name" value="His_kinase_dom"/>
</dbReference>
<dbReference type="PROSITE" id="PS50110">
    <property type="entry name" value="RESPONSE_REGULATORY"/>
    <property type="match status" value="1"/>
</dbReference>
<evidence type="ECO:0000256" key="4">
    <source>
        <dbReference type="ARBA" id="ARBA00023012"/>
    </source>
</evidence>
<dbReference type="SMART" id="SM00086">
    <property type="entry name" value="PAC"/>
    <property type="match status" value="3"/>
</dbReference>
<dbReference type="Gene3D" id="1.10.287.130">
    <property type="match status" value="1"/>
</dbReference>
<dbReference type="EC" id="2.7.13.3" evidence="2"/>
<dbReference type="InterPro" id="IPR003594">
    <property type="entry name" value="HATPase_dom"/>
</dbReference>
<protein>
    <recommendedName>
        <fullName evidence="6">Virulence sensor protein BvgS</fullName>
        <ecNumber evidence="2">2.7.13.3</ecNumber>
    </recommendedName>
</protein>
<feature type="domain" description="PAC" evidence="10">
    <location>
        <begin position="432"/>
        <end position="484"/>
    </location>
</feature>
<dbReference type="SMART" id="SM00388">
    <property type="entry name" value="HisKA"/>
    <property type="match status" value="1"/>
</dbReference>
<dbReference type="RefSeq" id="WP_169145340.1">
    <property type="nucleotide sequence ID" value="NZ_JABBGA010000005.1"/>
</dbReference>
<dbReference type="Gene3D" id="3.40.50.2300">
    <property type="match status" value="1"/>
</dbReference>
<dbReference type="Pfam" id="PF00072">
    <property type="entry name" value="Response_reg"/>
    <property type="match status" value="1"/>
</dbReference>
<feature type="domain" description="Response regulatory" evidence="9">
    <location>
        <begin position="1016"/>
        <end position="1133"/>
    </location>
</feature>
<dbReference type="Gene3D" id="3.30.565.10">
    <property type="entry name" value="Histidine kinase-like ATPase, C-terminal domain"/>
    <property type="match status" value="1"/>
</dbReference>
<dbReference type="SUPFAM" id="SSF52172">
    <property type="entry name" value="CheY-like"/>
    <property type="match status" value="1"/>
</dbReference>
<dbReference type="Pfam" id="PF02518">
    <property type="entry name" value="HATPase_c"/>
    <property type="match status" value="1"/>
</dbReference>
<dbReference type="SMART" id="SM00091">
    <property type="entry name" value="PAS"/>
    <property type="match status" value="3"/>
</dbReference>
<sequence>MNAPLPAPSRIAATAPAGVVRRFFRGGWSFERILLLAVLLINLAAGYQGWARLAEGRSRAEERAAQETRNLAQVLEQSLGSTARSIDVTLRAVVDELEAAAGGAHALRTEGGRDMLARYKSWLPEIEGLRVFDAEGRPRWARAGAPPGQGLIGAEAFRTLAGLVHDQLMVSPPQIEADSGVRVLSFSRRYRLPDGRFGGVVTAAVPLHYLEELLAVPRLGSKGLSMLRYEDRSLIAVQPPIPGEAGQVGNKAISAELTGILDSGLQAASYLAPHMKDGVERINSVRRVAGLPFLLVLGMASEEYLAEWRDDLRNTLALLTVFLLLTAGSAWLVIRYHRRLQAHAARLGETLAELRDRDKVLRVTERVGGLGVFSIDSRSGSTRFSEQFLQVFGLPPGRPFPVEVWQQGIHPDDREETLARAAEVSSPAGRAFDHEYRYLWPDGQVRWIHGLAEAERDVEGQSVRVHGAVRDVTDRHRAEISLKAALDEYERLVARIPVGVFKIHWTQDGRPCFDYVSPLFCEQCGLDEAAVLADATTVYLSLHEDDRASFDAMCHRVVRTLETFEWEGRIRAGGRLLWISVQARPTRMEDGSVMWEGIQSDVTGRKLAELALRESEEHARLLLRHSPVGILKYDNDLKVSYCNQQFARIMGAPLDYMLRLDCSKLQDVRVLSPLREAIAGNIGRYEGPYRTTYNGHDLNIAMHCAPLRDEAGAIVGGIAILEDITERMLKDQELARYRDSLEELVDERTADLVAARAEAERLARVKSEFLANMSHEIRTPLNGVLGLAHIGYRDSRGRDKARDTFARILSSGQLLLGIINDILDFSKIESGKLRVESIPVDLGKVIGGALELMEERASAKGLILRFRRSASLPESCLSDPLRIGQILINLLSNAIKFTDHGEVSLAAGLEGERLLFQVTDSGIGMSEGELAKVFAPFEQADNSTTRKFGGTGLGLTITRRIVELMGGAMVVHSRPGEGSCFEVRLPCVPAALLPPPEAPPPRPGAMPGDRRLAGLSLLVAEDNEVNRMVLEELLGEEGATVTLACNGQEAVDAVRGQGMAAFDAVLMDVQMPVMDGFDATRAIHELAPRLPVIGQTAHALDEERERCFAAGMVDHLAKPIDPERLVEVVRRHAAAPLRFEGAGGAG</sequence>